<gene>
    <name evidence="3" type="ORF">EZS28_046584</name>
</gene>
<reference evidence="3 4" key="1">
    <citation type="submission" date="2019-03" db="EMBL/GenBank/DDBJ databases">
        <title>Single cell metagenomics reveals metabolic interactions within the superorganism composed of flagellate Streblomastix strix and complex community of Bacteroidetes bacteria on its surface.</title>
        <authorList>
            <person name="Treitli S.C."/>
            <person name="Kolisko M."/>
            <person name="Husnik F."/>
            <person name="Keeling P."/>
            <person name="Hampl V."/>
        </authorList>
    </citation>
    <scope>NUCLEOTIDE SEQUENCE [LARGE SCALE GENOMIC DNA]</scope>
    <source>
        <strain evidence="3">ST1C</strain>
    </source>
</reference>
<evidence type="ECO:0000256" key="1">
    <source>
        <dbReference type="ARBA" id="ARBA00023172"/>
    </source>
</evidence>
<dbReference type="Gene3D" id="1.10.443.10">
    <property type="entry name" value="Intergrase catalytic core"/>
    <property type="match status" value="1"/>
</dbReference>
<evidence type="ECO:0000259" key="2">
    <source>
        <dbReference type="PROSITE" id="PS51898"/>
    </source>
</evidence>
<dbReference type="GO" id="GO:0006310">
    <property type="term" value="P:DNA recombination"/>
    <property type="evidence" value="ECO:0007669"/>
    <property type="project" value="UniProtKB-KW"/>
</dbReference>
<name>A0A5J4TJE1_9EUKA</name>
<dbReference type="InterPro" id="IPR013762">
    <property type="entry name" value="Integrase-like_cat_sf"/>
</dbReference>
<feature type="domain" description="Tyr recombinase" evidence="2">
    <location>
        <begin position="1"/>
        <end position="165"/>
    </location>
</feature>
<dbReference type="Proteomes" id="UP000324800">
    <property type="component" value="Unassembled WGS sequence"/>
</dbReference>
<dbReference type="GO" id="GO:0015074">
    <property type="term" value="P:DNA integration"/>
    <property type="evidence" value="ECO:0007669"/>
    <property type="project" value="InterPro"/>
</dbReference>
<evidence type="ECO:0000313" key="3">
    <source>
        <dbReference type="EMBL" id="KAA6357890.1"/>
    </source>
</evidence>
<dbReference type="OrthoDB" id="7699712at2759"/>
<dbReference type="PROSITE" id="PS51898">
    <property type="entry name" value="TYR_RECOMBINASE"/>
    <property type="match status" value="1"/>
</dbReference>
<protein>
    <recommendedName>
        <fullName evidence="2">Tyr recombinase domain-containing protein</fullName>
    </recommendedName>
</protein>
<dbReference type="EMBL" id="SNRW01030699">
    <property type="protein sequence ID" value="KAA6357890.1"/>
    <property type="molecule type" value="Genomic_DNA"/>
</dbReference>
<dbReference type="SUPFAM" id="SSF56349">
    <property type="entry name" value="DNA breaking-rejoining enzymes"/>
    <property type="match status" value="1"/>
</dbReference>
<sequence length="171" mass="19669">MALLVAFSGARMTELANISRQDIVIGEDEMKVKMIIKKRKKPVPFDVPFKRREGDVCPVRALEKWMNQKHCTKKENEGIWWNFQTNRKMGSQGCSKMLRSLLDEIGIDQKFGGSTVRHAMKTKLTSEGATLKEMNEFTRHQENSNCVDNFYNIQVARDLGALLLNDIKVYN</sequence>
<accession>A0A5J4TJE1</accession>
<comment type="caution">
    <text evidence="3">The sequence shown here is derived from an EMBL/GenBank/DDBJ whole genome shotgun (WGS) entry which is preliminary data.</text>
</comment>
<organism evidence="3 4">
    <name type="scientific">Streblomastix strix</name>
    <dbReference type="NCBI Taxonomy" id="222440"/>
    <lineage>
        <taxon>Eukaryota</taxon>
        <taxon>Metamonada</taxon>
        <taxon>Preaxostyla</taxon>
        <taxon>Oxymonadida</taxon>
        <taxon>Streblomastigidae</taxon>
        <taxon>Streblomastix</taxon>
    </lineage>
</organism>
<keyword evidence="1" id="KW-0233">DNA recombination</keyword>
<dbReference type="InterPro" id="IPR002104">
    <property type="entry name" value="Integrase_catalytic"/>
</dbReference>
<dbReference type="Pfam" id="PF00589">
    <property type="entry name" value="Phage_integrase"/>
    <property type="match status" value="1"/>
</dbReference>
<dbReference type="GO" id="GO:0003677">
    <property type="term" value="F:DNA binding"/>
    <property type="evidence" value="ECO:0007669"/>
    <property type="project" value="InterPro"/>
</dbReference>
<dbReference type="AlphaFoldDB" id="A0A5J4TJE1"/>
<dbReference type="InterPro" id="IPR011010">
    <property type="entry name" value="DNA_brk_join_enz"/>
</dbReference>
<proteinExistence type="predicted"/>
<evidence type="ECO:0000313" key="4">
    <source>
        <dbReference type="Proteomes" id="UP000324800"/>
    </source>
</evidence>